<dbReference type="Proteomes" id="UP000305100">
    <property type="component" value="Unassembled WGS sequence"/>
</dbReference>
<sequence length="224" mass="24124">MAARGGSIKTMEAQVQGQDYKDVYYGMKERNVKDSTDKLTAAHVTIAGAGGLGSNIAIALTRIGVGHLTLIDFDSVELSNLNRQQFKLSQVGMPKVTALKQNLQEFNPFIEIKTFQTKVTHDNVKELFADADIICEAFDNPAAKAMLLDAASEFFPDKPLVMGTGMAGIHSSNTITTKHPRANLYIAGDGTSIGAEGLMAPRVMIAAGHEANMITRIILGRDDI</sequence>
<dbReference type="InterPro" id="IPR035985">
    <property type="entry name" value="Ubiquitin-activating_enz"/>
</dbReference>
<feature type="domain" description="THIF-type NAD/FAD binding fold" evidence="1">
    <location>
        <begin position="33"/>
        <end position="221"/>
    </location>
</feature>
<dbReference type="NCBIfam" id="NF006395">
    <property type="entry name" value="PRK08644.1"/>
    <property type="match status" value="1"/>
</dbReference>
<dbReference type="SUPFAM" id="SSF69572">
    <property type="entry name" value="Activating enzymes of the ubiquitin-like proteins"/>
    <property type="match status" value="1"/>
</dbReference>
<dbReference type="InterPro" id="IPR012729">
    <property type="entry name" value="ThiF_fam2"/>
</dbReference>
<evidence type="ECO:0000313" key="2">
    <source>
        <dbReference type="EMBL" id="TLQ19745.1"/>
    </source>
</evidence>
<dbReference type="Gene3D" id="3.40.50.720">
    <property type="entry name" value="NAD(P)-binding Rossmann-like Domain"/>
    <property type="match status" value="1"/>
</dbReference>
<dbReference type="GO" id="GO:0061503">
    <property type="term" value="F:tRNA threonylcarbamoyladenosine dehydratase"/>
    <property type="evidence" value="ECO:0007669"/>
    <property type="project" value="TreeGrafter"/>
</dbReference>
<dbReference type="PANTHER" id="PTHR43267:SF3">
    <property type="entry name" value="THIF PROTEIN"/>
    <property type="match status" value="1"/>
</dbReference>
<dbReference type="GO" id="GO:0008641">
    <property type="term" value="F:ubiquitin-like modifier activating enzyme activity"/>
    <property type="evidence" value="ECO:0007669"/>
    <property type="project" value="InterPro"/>
</dbReference>
<gene>
    <name evidence="2" type="primary">thiF</name>
    <name evidence="2" type="ORF">FEZ41_05715</name>
</gene>
<comment type="caution">
    <text evidence="2">The sequence shown here is derived from an EMBL/GenBank/DDBJ whole genome shotgun (WGS) entry which is preliminary data.</text>
</comment>
<dbReference type="Pfam" id="PF00899">
    <property type="entry name" value="ThiF"/>
    <property type="match status" value="1"/>
</dbReference>
<dbReference type="CDD" id="cd01487">
    <property type="entry name" value="E1_ThiF_like"/>
    <property type="match status" value="1"/>
</dbReference>
<dbReference type="NCBIfam" id="TIGR02354">
    <property type="entry name" value="thiF_fam2"/>
    <property type="match status" value="1"/>
</dbReference>
<keyword evidence="2" id="KW-0808">Transferase</keyword>
<dbReference type="InterPro" id="IPR000594">
    <property type="entry name" value="ThiF_NAD_FAD-bd"/>
</dbReference>
<dbReference type="GO" id="GO:0061504">
    <property type="term" value="P:cyclic threonylcarbamoyladenosine biosynthetic process"/>
    <property type="evidence" value="ECO:0007669"/>
    <property type="project" value="TreeGrafter"/>
</dbReference>
<protein>
    <submittedName>
        <fullName evidence="2">Sulfur carrier protein ThiS adenylyltransferase ThiF</fullName>
    </submittedName>
</protein>
<organism evidence="2 3">
    <name type="scientific">Lentilactobacillus parafarraginis</name>
    <dbReference type="NCBI Taxonomy" id="390842"/>
    <lineage>
        <taxon>Bacteria</taxon>
        <taxon>Bacillati</taxon>
        <taxon>Bacillota</taxon>
        <taxon>Bacilli</taxon>
        <taxon>Lactobacillales</taxon>
        <taxon>Lactobacillaceae</taxon>
        <taxon>Lentilactobacillus</taxon>
    </lineage>
</organism>
<dbReference type="InterPro" id="IPR045886">
    <property type="entry name" value="ThiF/MoeB/HesA"/>
</dbReference>
<evidence type="ECO:0000313" key="3">
    <source>
        <dbReference type="Proteomes" id="UP000305100"/>
    </source>
</evidence>
<dbReference type="PANTHER" id="PTHR43267">
    <property type="entry name" value="TRNA THREONYLCARBAMOYLADENOSINE DEHYDRATASE"/>
    <property type="match status" value="1"/>
</dbReference>
<reference evidence="2 3" key="1">
    <citation type="submission" date="2019-05" db="EMBL/GenBank/DDBJ databases">
        <title>The metagenome of a microbial culture collection derived from dairy environment covers the genomic content of the human microbiome.</title>
        <authorList>
            <person name="Roder T."/>
            <person name="Wuthrich D."/>
            <person name="Sattari Z."/>
            <person name="Von Ah U."/>
            <person name="Bar C."/>
            <person name="Ronchi F."/>
            <person name="Macpherson A.J."/>
            <person name="Ganal-Vonarburg S.C."/>
            <person name="Bruggmann R."/>
            <person name="Vergeres G."/>
        </authorList>
    </citation>
    <scope>NUCLEOTIDE SEQUENCE [LARGE SCALE GENOMIC DNA]</scope>
    <source>
        <strain evidence="2 3">FAM 1079</strain>
    </source>
</reference>
<dbReference type="GO" id="GO:0016779">
    <property type="term" value="F:nucleotidyltransferase activity"/>
    <property type="evidence" value="ECO:0007669"/>
    <property type="project" value="UniProtKB-KW"/>
</dbReference>
<dbReference type="OrthoDB" id="9804286at2"/>
<evidence type="ECO:0000259" key="1">
    <source>
        <dbReference type="Pfam" id="PF00899"/>
    </source>
</evidence>
<dbReference type="AlphaFoldDB" id="A0A5R9CW27"/>
<proteinExistence type="predicted"/>
<accession>A0A5R9CW27</accession>
<name>A0A5R9CW27_9LACO</name>
<keyword evidence="2" id="KW-0548">Nucleotidyltransferase</keyword>
<dbReference type="EMBL" id="VBSX01000010">
    <property type="protein sequence ID" value="TLQ19745.1"/>
    <property type="molecule type" value="Genomic_DNA"/>
</dbReference>